<dbReference type="RefSeq" id="WP_123352926.1">
    <property type="nucleotide sequence ID" value="NZ_CP027432.2"/>
</dbReference>
<proteinExistence type="predicted"/>
<evidence type="ECO:0000313" key="4">
    <source>
        <dbReference type="Proteomes" id="UP000298805"/>
    </source>
</evidence>
<evidence type="ECO:0000313" key="1">
    <source>
        <dbReference type="EMBL" id="QCI29134.1"/>
    </source>
</evidence>
<reference evidence="4" key="1">
    <citation type="submission" date="2018-03" db="EMBL/GenBank/DDBJ databases">
        <title>A comparative analysis of the Nautiliaceae.</title>
        <authorList>
            <person name="Grosche A."/>
            <person name="Smedile F."/>
            <person name="Vetriani C."/>
        </authorList>
    </citation>
    <scope>NUCLEOTIDE SEQUENCE [LARGE SCALE GENOMIC DNA]</scope>
    <source>
        <strain evidence="4">TB6</strain>
    </source>
</reference>
<dbReference type="EMBL" id="RJVK01000004">
    <property type="protein sequence ID" value="ROR39047.1"/>
    <property type="molecule type" value="Genomic_DNA"/>
</dbReference>
<protein>
    <submittedName>
        <fullName evidence="1">ATP/GTP-binding protein</fullName>
    </submittedName>
</protein>
<reference evidence="1" key="3">
    <citation type="submission" date="2019-06" db="EMBL/GenBank/DDBJ databases">
        <title>A comparative analysis of the Nautiliaceae.</title>
        <authorList>
            <person name="Grosche A."/>
            <person name="Smedile F."/>
            <person name="Vetriani C."/>
        </authorList>
    </citation>
    <scope>NUCLEOTIDE SEQUENCE</scope>
    <source>
        <strain evidence="1">TB6</strain>
    </source>
</reference>
<sequence length="164" mass="18937">MLIDTSSINSTSFSFHFTTSSGDRIDLEMSDSLKATSSYKKSSDTTVKEISLEHAFEYKFHYKGNGLSEQDKKEIKEAFKKIKPMLEKFLKQKDTNEKTMTNFSQMLKSSLPLPKNDNHLNAIKNEGVKTFDDVLNEIKASFDELKKAKELFDKLFSKNFEFYV</sequence>
<dbReference type="AlphaFoldDB" id="A0AAJ4RBM8"/>
<accession>A0AAJ4RBM8</accession>
<name>A0AAJ4RBM8_9BACT</name>
<organism evidence="2 3">
    <name type="scientific">Caminibacter pacificus</name>
    <dbReference type="NCBI Taxonomy" id="1424653"/>
    <lineage>
        <taxon>Bacteria</taxon>
        <taxon>Pseudomonadati</taxon>
        <taxon>Campylobacterota</taxon>
        <taxon>Epsilonproteobacteria</taxon>
        <taxon>Nautiliales</taxon>
        <taxon>Nautiliaceae</taxon>
        <taxon>Caminibacter</taxon>
    </lineage>
</organism>
<gene>
    <name evidence="1" type="ORF">C6V80_09250</name>
    <name evidence="2" type="ORF">EDC58_1538</name>
</gene>
<evidence type="ECO:0000313" key="3">
    <source>
        <dbReference type="Proteomes" id="UP000272781"/>
    </source>
</evidence>
<reference evidence="2 3" key="2">
    <citation type="submission" date="2018-11" db="EMBL/GenBank/DDBJ databases">
        <title>Genomic Encyclopedia of Type Strains, Phase IV (KMG-IV): sequencing the most valuable type-strain genomes for metagenomic binning, comparative biology and taxonomic classification.</title>
        <authorList>
            <person name="Goeker M."/>
        </authorList>
    </citation>
    <scope>NUCLEOTIDE SEQUENCE [LARGE SCALE GENOMIC DNA]</scope>
    <source>
        <strain evidence="2 3">DSM 27783</strain>
    </source>
</reference>
<keyword evidence="4" id="KW-1185">Reference proteome</keyword>
<dbReference type="Proteomes" id="UP000298805">
    <property type="component" value="Chromosome"/>
</dbReference>
<dbReference type="Proteomes" id="UP000272781">
    <property type="component" value="Unassembled WGS sequence"/>
</dbReference>
<dbReference type="EMBL" id="CP027432">
    <property type="protein sequence ID" value="QCI29134.1"/>
    <property type="molecule type" value="Genomic_DNA"/>
</dbReference>
<evidence type="ECO:0000313" key="2">
    <source>
        <dbReference type="EMBL" id="ROR39047.1"/>
    </source>
</evidence>